<dbReference type="Gene3D" id="3.30.450.20">
    <property type="entry name" value="PAS domain"/>
    <property type="match status" value="1"/>
</dbReference>
<feature type="transmembrane region" description="Helical" evidence="6">
    <location>
        <begin position="79"/>
        <end position="97"/>
    </location>
</feature>
<dbReference type="SUPFAM" id="SSF55874">
    <property type="entry name" value="ATPase domain of HSP90 chaperone/DNA topoisomerase II/histidine kinase"/>
    <property type="match status" value="1"/>
</dbReference>
<dbReference type="PROSITE" id="PS50113">
    <property type="entry name" value="PAC"/>
    <property type="match status" value="1"/>
</dbReference>
<dbReference type="eggNOG" id="COG2202">
    <property type="taxonomic scope" value="Bacteria"/>
</dbReference>
<dbReference type="CDD" id="cd00130">
    <property type="entry name" value="PAS"/>
    <property type="match status" value="1"/>
</dbReference>
<evidence type="ECO:0000256" key="3">
    <source>
        <dbReference type="ARBA" id="ARBA00022553"/>
    </source>
</evidence>
<dbReference type="InterPro" id="IPR005467">
    <property type="entry name" value="His_kinase_dom"/>
</dbReference>
<dbReference type="SMART" id="SM00086">
    <property type="entry name" value="PAC"/>
    <property type="match status" value="1"/>
</dbReference>
<dbReference type="InterPro" id="IPR036890">
    <property type="entry name" value="HATPase_C_sf"/>
</dbReference>
<protein>
    <recommendedName>
        <fullName evidence="2">histidine kinase</fullName>
        <ecNumber evidence="2">2.7.13.3</ecNumber>
    </recommendedName>
</protein>
<feature type="transmembrane region" description="Helical" evidence="6">
    <location>
        <begin position="166"/>
        <end position="186"/>
    </location>
</feature>
<dbReference type="SMART" id="SM00388">
    <property type="entry name" value="HisKA"/>
    <property type="match status" value="1"/>
</dbReference>
<dbReference type="EC" id="2.7.13.3" evidence="2"/>
<dbReference type="CDD" id="cd00075">
    <property type="entry name" value="HATPase"/>
    <property type="match status" value="1"/>
</dbReference>
<dbReference type="NCBIfam" id="TIGR00229">
    <property type="entry name" value="sensory_box"/>
    <property type="match status" value="1"/>
</dbReference>
<evidence type="ECO:0000256" key="6">
    <source>
        <dbReference type="SAM" id="Phobius"/>
    </source>
</evidence>
<dbReference type="Proteomes" id="UP000011135">
    <property type="component" value="Unassembled WGS sequence"/>
</dbReference>
<evidence type="ECO:0000259" key="9">
    <source>
        <dbReference type="PROSITE" id="PS50113"/>
    </source>
</evidence>
<organism evidence="10 11">
    <name type="scientific">Fulvivirga imtechensis AK7</name>
    <dbReference type="NCBI Taxonomy" id="1237149"/>
    <lineage>
        <taxon>Bacteria</taxon>
        <taxon>Pseudomonadati</taxon>
        <taxon>Bacteroidota</taxon>
        <taxon>Cytophagia</taxon>
        <taxon>Cytophagales</taxon>
        <taxon>Fulvivirgaceae</taxon>
        <taxon>Fulvivirga</taxon>
    </lineage>
</organism>
<evidence type="ECO:0000259" key="8">
    <source>
        <dbReference type="PROSITE" id="PS50112"/>
    </source>
</evidence>
<dbReference type="PANTHER" id="PTHR43304:SF1">
    <property type="entry name" value="PAC DOMAIN-CONTAINING PROTEIN"/>
    <property type="match status" value="1"/>
</dbReference>
<dbReference type="SMART" id="SM00387">
    <property type="entry name" value="HATPase_c"/>
    <property type="match status" value="1"/>
</dbReference>
<dbReference type="AlphaFoldDB" id="L8JJN1"/>
<dbReference type="InterPro" id="IPR001610">
    <property type="entry name" value="PAC"/>
</dbReference>
<dbReference type="eggNOG" id="COG4251">
    <property type="taxonomic scope" value="Bacteria"/>
</dbReference>
<proteinExistence type="predicted"/>
<keyword evidence="11" id="KW-1185">Reference proteome</keyword>
<dbReference type="PROSITE" id="PS50109">
    <property type="entry name" value="HIS_KIN"/>
    <property type="match status" value="1"/>
</dbReference>
<dbReference type="Pfam" id="PF08447">
    <property type="entry name" value="PAS_3"/>
    <property type="match status" value="1"/>
</dbReference>
<keyword evidence="6" id="KW-1133">Transmembrane helix</keyword>
<dbReference type="Gene3D" id="3.30.565.10">
    <property type="entry name" value="Histidine kinase-like ATPase, C-terminal domain"/>
    <property type="match status" value="1"/>
</dbReference>
<dbReference type="PROSITE" id="PS50112">
    <property type="entry name" value="PAS"/>
    <property type="match status" value="1"/>
</dbReference>
<dbReference type="InterPro" id="IPR003661">
    <property type="entry name" value="HisK_dim/P_dom"/>
</dbReference>
<dbReference type="GO" id="GO:0000155">
    <property type="term" value="F:phosphorelay sensor kinase activity"/>
    <property type="evidence" value="ECO:0007669"/>
    <property type="project" value="InterPro"/>
</dbReference>
<dbReference type="SMART" id="SM00091">
    <property type="entry name" value="PAS"/>
    <property type="match status" value="1"/>
</dbReference>
<dbReference type="PRINTS" id="PR00344">
    <property type="entry name" value="BCTRLSENSOR"/>
</dbReference>
<feature type="domain" description="Histidine kinase" evidence="7">
    <location>
        <begin position="357"/>
        <end position="569"/>
    </location>
</feature>
<feature type="transmembrane region" description="Helical" evidence="6">
    <location>
        <begin position="52"/>
        <end position="72"/>
    </location>
</feature>
<feature type="domain" description="PAC" evidence="9">
    <location>
        <begin position="287"/>
        <end position="339"/>
    </location>
</feature>
<sequence>MKRSFYRNLFIGKDNYIESWPLYKRVILTGQISSLCISAGIFYFLFDFINGSLTAFFTYVFLVVFSLLSFFLNRNGFYVAAKVIVLLTGNIAVFTTFEIELYGTGSFVFFIPCILGAFTLFGYDERTKSYMFSALSIGLFLLSLFYDFEFIPSTDFPENNVNVNFVINFILSCLTCIFMIGFLLRINSQSEGSLIKSESALRKTAEELNISKKRFELAIQGSGAGIWDWNASDDRLYISPYLANLLDYDLDEVQHLTRSSFLQVIHEDDRELFKKRLEDHLKWRLPFKVECRFRKGDGSYIWVLDTGQAQWHKNGRPTRMVGSIIDITERKQAEEKVKEQNLMLEKTNAELDRFVYSTSHDLRAPLSSVLGLINITRMSENIDEHKRCLDMMKDRIHTLNGFIADIIDYSRNSRLSVIKEPVVLNDLVQESISNLQYFQQSQQIRITCDGVEDITFIGDRSRLKIILNNIIANAIKYHNIDQADPYVHITARQAGRWLEIIVSDNGEGIDPELLDRIFEMFFRANERSEGSGLGLYIAKEMADKLSGQIKVNSVIGSGTTFTLRIPVDHVNDSIQQDSIA</sequence>
<dbReference type="PANTHER" id="PTHR43304">
    <property type="entry name" value="PHYTOCHROME-LIKE PROTEIN CPH1"/>
    <property type="match status" value="1"/>
</dbReference>
<feature type="transmembrane region" description="Helical" evidence="6">
    <location>
        <begin position="26"/>
        <end position="46"/>
    </location>
</feature>
<comment type="caution">
    <text evidence="10">The sequence shown here is derived from an EMBL/GenBank/DDBJ whole genome shotgun (WGS) entry which is preliminary data.</text>
</comment>
<dbReference type="InterPro" id="IPR013655">
    <property type="entry name" value="PAS_fold_3"/>
</dbReference>
<feature type="domain" description="PAS" evidence="8">
    <location>
        <begin position="211"/>
        <end position="284"/>
    </location>
</feature>
<evidence type="ECO:0000256" key="1">
    <source>
        <dbReference type="ARBA" id="ARBA00000085"/>
    </source>
</evidence>
<dbReference type="EMBL" id="AMZN01000114">
    <property type="protein sequence ID" value="ELR68453.1"/>
    <property type="molecule type" value="Genomic_DNA"/>
</dbReference>
<reference evidence="10 11" key="1">
    <citation type="submission" date="2012-12" db="EMBL/GenBank/DDBJ databases">
        <title>Genome assembly of Fulvivirga imtechensis AK7.</title>
        <authorList>
            <person name="Nupur N."/>
            <person name="Khatri I."/>
            <person name="Kumar R."/>
            <person name="Subramanian S."/>
            <person name="Pinnaka A."/>
        </authorList>
    </citation>
    <scope>NUCLEOTIDE SEQUENCE [LARGE SCALE GENOMIC DNA]</scope>
    <source>
        <strain evidence="10 11">AK7</strain>
    </source>
</reference>
<dbReference type="InterPro" id="IPR052162">
    <property type="entry name" value="Sensor_kinase/Photoreceptor"/>
</dbReference>
<evidence type="ECO:0000313" key="11">
    <source>
        <dbReference type="Proteomes" id="UP000011135"/>
    </source>
</evidence>
<evidence type="ECO:0000313" key="10">
    <source>
        <dbReference type="EMBL" id="ELR68453.1"/>
    </source>
</evidence>
<accession>L8JJN1</accession>
<dbReference type="PATRIC" id="fig|1237149.3.peg.5488"/>
<dbReference type="SUPFAM" id="SSF47384">
    <property type="entry name" value="Homodimeric domain of signal transducing histidine kinase"/>
    <property type="match status" value="1"/>
</dbReference>
<evidence type="ECO:0000256" key="5">
    <source>
        <dbReference type="ARBA" id="ARBA00022777"/>
    </source>
</evidence>
<dbReference type="Pfam" id="PF00512">
    <property type="entry name" value="HisKA"/>
    <property type="match status" value="1"/>
</dbReference>
<evidence type="ECO:0000256" key="2">
    <source>
        <dbReference type="ARBA" id="ARBA00012438"/>
    </source>
</evidence>
<keyword evidence="4" id="KW-0808">Transferase</keyword>
<dbReference type="InterPro" id="IPR000700">
    <property type="entry name" value="PAS-assoc_C"/>
</dbReference>
<dbReference type="RefSeq" id="WP_009583289.1">
    <property type="nucleotide sequence ID" value="NZ_AMZN01000114.1"/>
</dbReference>
<dbReference type="STRING" id="1237149.C900_00374"/>
<feature type="transmembrane region" description="Helical" evidence="6">
    <location>
        <begin position="103"/>
        <end position="123"/>
    </location>
</feature>
<evidence type="ECO:0000256" key="4">
    <source>
        <dbReference type="ARBA" id="ARBA00022679"/>
    </source>
</evidence>
<keyword evidence="6" id="KW-0472">Membrane</keyword>
<dbReference type="InterPro" id="IPR000014">
    <property type="entry name" value="PAS"/>
</dbReference>
<dbReference type="CDD" id="cd00082">
    <property type="entry name" value="HisKA"/>
    <property type="match status" value="1"/>
</dbReference>
<evidence type="ECO:0000259" key="7">
    <source>
        <dbReference type="PROSITE" id="PS50109"/>
    </source>
</evidence>
<feature type="transmembrane region" description="Helical" evidence="6">
    <location>
        <begin position="130"/>
        <end position="146"/>
    </location>
</feature>
<dbReference type="Pfam" id="PF02518">
    <property type="entry name" value="HATPase_c"/>
    <property type="match status" value="1"/>
</dbReference>
<comment type="catalytic activity">
    <reaction evidence="1">
        <text>ATP + protein L-histidine = ADP + protein N-phospho-L-histidine.</text>
        <dbReference type="EC" id="2.7.13.3"/>
    </reaction>
</comment>
<dbReference type="Gene3D" id="1.10.287.130">
    <property type="match status" value="1"/>
</dbReference>
<dbReference type="InterPro" id="IPR035965">
    <property type="entry name" value="PAS-like_dom_sf"/>
</dbReference>
<dbReference type="InterPro" id="IPR036097">
    <property type="entry name" value="HisK_dim/P_sf"/>
</dbReference>
<keyword evidence="3" id="KW-0597">Phosphoprotein</keyword>
<keyword evidence="5" id="KW-0418">Kinase</keyword>
<dbReference type="SUPFAM" id="SSF55785">
    <property type="entry name" value="PYP-like sensor domain (PAS domain)"/>
    <property type="match status" value="1"/>
</dbReference>
<keyword evidence="6" id="KW-0812">Transmembrane</keyword>
<dbReference type="InterPro" id="IPR004358">
    <property type="entry name" value="Sig_transdc_His_kin-like_C"/>
</dbReference>
<name>L8JJN1_9BACT</name>
<dbReference type="InterPro" id="IPR003594">
    <property type="entry name" value="HATPase_dom"/>
</dbReference>
<gene>
    <name evidence="10" type="ORF">C900_00374</name>
</gene>